<dbReference type="RefSeq" id="WP_162666748.1">
    <property type="nucleotide sequence ID" value="NZ_LR593886.1"/>
</dbReference>
<evidence type="ECO:0000313" key="1">
    <source>
        <dbReference type="EMBL" id="VTR91805.1"/>
    </source>
</evidence>
<gene>
    <name evidence="1" type="ORF">SOIL9_59090</name>
</gene>
<organism evidence="1 2">
    <name type="scientific">Gemmata massiliana</name>
    <dbReference type="NCBI Taxonomy" id="1210884"/>
    <lineage>
        <taxon>Bacteria</taxon>
        <taxon>Pseudomonadati</taxon>
        <taxon>Planctomycetota</taxon>
        <taxon>Planctomycetia</taxon>
        <taxon>Gemmatales</taxon>
        <taxon>Gemmataceae</taxon>
        <taxon>Gemmata</taxon>
    </lineage>
</organism>
<name>A0A6P2CUI2_9BACT</name>
<reference evidence="1 2" key="1">
    <citation type="submission" date="2019-05" db="EMBL/GenBank/DDBJ databases">
        <authorList>
            <consortium name="Science for Life Laboratories"/>
        </authorList>
    </citation>
    <scope>NUCLEOTIDE SEQUENCE [LARGE SCALE GENOMIC DNA]</scope>
    <source>
        <strain evidence="1">Soil9</strain>
    </source>
</reference>
<dbReference type="EMBL" id="LR593886">
    <property type="protein sequence ID" value="VTR91805.1"/>
    <property type="molecule type" value="Genomic_DNA"/>
</dbReference>
<accession>A0A6P2CUI2</accession>
<proteinExistence type="predicted"/>
<dbReference type="Proteomes" id="UP000464178">
    <property type="component" value="Chromosome"/>
</dbReference>
<protein>
    <submittedName>
        <fullName evidence="1">Uncharacterized protein</fullName>
    </submittedName>
</protein>
<sequence>MKTRSALRLSHLVFRTSRARSWRPPARLVRYALFVLVTAALVLPLFAHGCHGDDVDHEPVFFPFRINGDD</sequence>
<dbReference type="KEGG" id="gms:SOIL9_59090"/>
<evidence type="ECO:0000313" key="2">
    <source>
        <dbReference type="Proteomes" id="UP000464178"/>
    </source>
</evidence>
<keyword evidence="2" id="KW-1185">Reference proteome</keyword>
<dbReference type="AlphaFoldDB" id="A0A6P2CUI2"/>